<keyword evidence="1" id="KW-0732">Signal</keyword>
<reference evidence="2 3" key="1">
    <citation type="submission" date="2016-10" db="EMBL/GenBank/DDBJ databases">
        <authorList>
            <person name="de Groot N.N."/>
        </authorList>
    </citation>
    <scope>NUCLEOTIDE SEQUENCE [LARGE SCALE GENOMIC DNA]</scope>
    <source>
        <strain evidence="2 3">JCM 21544</strain>
    </source>
</reference>
<accession>A0A1G9M2X4</accession>
<organism evidence="2 3">
    <name type="scientific">Pseudomonas indica</name>
    <dbReference type="NCBI Taxonomy" id="137658"/>
    <lineage>
        <taxon>Bacteria</taxon>
        <taxon>Pseudomonadati</taxon>
        <taxon>Pseudomonadota</taxon>
        <taxon>Gammaproteobacteria</taxon>
        <taxon>Pseudomonadales</taxon>
        <taxon>Pseudomonadaceae</taxon>
        <taxon>Pseudomonas</taxon>
    </lineage>
</organism>
<dbReference type="Proteomes" id="UP000198706">
    <property type="component" value="Unassembled WGS sequence"/>
</dbReference>
<dbReference type="EMBL" id="FNFD01000027">
    <property type="protein sequence ID" value="SDL68632.1"/>
    <property type="molecule type" value="Genomic_DNA"/>
</dbReference>
<gene>
    <name evidence="2" type="ORF">SAMN05216186_12741</name>
</gene>
<evidence type="ECO:0000256" key="1">
    <source>
        <dbReference type="SAM" id="SignalP"/>
    </source>
</evidence>
<feature type="signal peptide" evidence="1">
    <location>
        <begin position="1"/>
        <end position="33"/>
    </location>
</feature>
<feature type="chain" id="PRO_5011741802" evidence="1">
    <location>
        <begin position="34"/>
        <end position="146"/>
    </location>
</feature>
<dbReference type="AlphaFoldDB" id="A0A1G9M2X4"/>
<evidence type="ECO:0000313" key="2">
    <source>
        <dbReference type="EMBL" id="SDL68632.1"/>
    </source>
</evidence>
<dbReference type="RefSeq" id="WP_084336082.1">
    <property type="nucleotide sequence ID" value="NZ_CBKZNZ010000202.1"/>
</dbReference>
<name>A0A1G9M2X4_9PSED</name>
<keyword evidence="3" id="KW-1185">Reference proteome</keyword>
<dbReference type="OrthoDB" id="6901366at2"/>
<proteinExistence type="predicted"/>
<protein>
    <submittedName>
        <fullName evidence="2">Uncharacterized protein</fullName>
    </submittedName>
</protein>
<evidence type="ECO:0000313" key="3">
    <source>
        <dbReference type="Proteomes" id="UP000198706"/>
    </source>
</evidence>
<sequence length="146" mass="16324">MHVFRHSQPNTSIFRLFAALGAALALFAGQAVAGPCPYEFALRGKTDQLWKNVTNTAWNNMLPPQWVDKGFHFYSQARSRGPANGINTPGDLELEIHKKVAEEPEGHPNRWQILLPILNSKGDNLRVVYDYDGGKTSKCELVTLSF</sequence>